<dbReference type="InterPro" id="IPR025992">
    <property type="entry name" value="Haem-bd"/>
</dbReference>
<feature type="signal peptide" evidence="1">
    <location>
        <begin position="1"/>
        <end position="21"/>
    </location>
</feature>
<evidence type="ECO:0000313" key="4">
    <source>
        <dbReference type="Proteomes" id="UP000185781"/>
    </source>
</evidence>
<feature type="domain" description="Haem-binding" evidence="2">
    <location>
        <begin position="12"/>
        <end position="147"/>
    </location>
</feature>
<sequence length="152" mass="17721">MKTFKKIFFWTLLGFALIQFISTDKVNPPVDHKVNFVDAKKTPAKIQELLKGACYDCHSNETVYPKYAYIAPISWSVKSHINEGREHLNFSIWDTYNKDLKQSMLSKSIQTIQNKTMPMPGYIVYHKEANLSDAERALLIQYFDQMLKSKTY</sequence>
<accession>A0A1N7QUP6</accession>
<evidence type="ECO:0000259" key="2">
    <source>
        <dbReference type="SMART" id="SM01235"/>
    </source>
</evidence>
<dbReference type="STRING" id="373672.SAMN05421785_1197"/>
<dbReference type="RefSeq" id="WP_076396222.1">
    <property type="nucleotide sequence ID" value="NZ_FTOV01000019.1"/>
</dbReference>
<dbReference type="SUPFAM" id="SSF46626">
    <property type="entry name" value="Cytochrome c"/>
    <property type="match status" value="1"/>
</dbReference>
<dbReference type="Proteomes" id="UP000185781">
    <property type="component" value="Unassembled WGS sequence"/>
</dbReference>
<dbReference type="GO" id="GO:0009055">
    <property type="term" value="F:electron transfer activity"/>
    <property type="evidence" value="ECO:0007669"/>
    <property type="project" value="InterPro"/>
</dbReference>
<reference evidence="3 4" key="1">
    <citation type="submission" date="2017-01" db="EMBL/GenBank/DDBJ databases">
        <authorList>
            <person name="Mah S.A."/>
            <person name="Swanson W.J."/>
            <person name="Moy G.W."/>
            <person name="Vacquier V.D."/>
        </authorList>
    </citation>
    <scope>NUCLEOTIDE SEQUENCE [LARGE SCALE GENOMIC DNA]</scope>
    <source>
        <strain evidence="3 4">DSM 18014</strain>
    </source>
</reference>
<dbReference type="AlphaFoldDB" id="A0A1N7QUP6"/>
<protein>
    <submittedName>
        <fullName evidence="3">Haem-binding domain-containing protein</fullName>
    </submittedName>
</protein>
<proteinExistence type="predicted"/>
<dbReference type="SMART" id="SM01235">
    <property type="entry name" value="Haem_bd"/>
    <property type="match status" value="1"/>
</dbReference>
<feature type="chain" id="PRO_5013043340" evidence="1">
    <location>
        <begin position="22"/>
        <end position="152"/>
    </location>
</feature>
<evidence type="ECO:0000256" key="1">
    <source>
        <dbReference type="SAM" id="SignalP"/>
    </source>
</evidence>
<evidence type="ECO:0000313" key="3">
    <source>
        <dbReference type="EMBL" id="SIT26615.1"/>
    </source>
</evidence>
<dbReference type="Pfam" id="PF14376">
    <property type="entry name" value="Haem_bd"/>
    <property type="match status" value="1"/>
</dbReference>
<organism evidence="3 4">
    <name type="scientific">Chryseobacterium gambrini</name>
    <dbReference type="NCBI Taxonomy" id="373672"/>
    <lineage>
        <taxon>Bacteria</taxon>
        <taxon>Pseudomonadati</taxon>
        <taxon>Bacteroidota</taxon>
        <taxon>Flavobacteriia</taxon>
        <taxon>Flavobacteriales</taxon>
        <taxon>Weeksellaceae</taxon>
        <taxon>Chryseobacterium group</taxon>
        <taxon>Chryseobacterium</taxon>
    </lineage>
</organism>
<name>A0A1N7QUP6_9FLAO</name>
<dbReference type="OrthoDB" id="196738at2"/>
<dbReference type="EMBL" id="FTOV01000019">
    <property type="protein sequence ID" value="SIT26615.1"/>
    <property type="molecule type" value="Genomic_DNA"/>
</dbReference>
<gene>
    <name evidence="3" type="ORF">SAMN05421785_1197</name>
</gene>
<keyword evidence="1" id="KW-0732">Signal</keyword>
<dbReference type="GO" id="GO:0020037">
    <property type="term" value="F:heme binding"/>
    <property type="evidence" value="ECO:0007669"/>
    <property type="project" value="InterPro"/>
</dbReference>
<dbReference type="InterPro" id="IPR036909">
    <property type="entry name" value="Cyt_c-like_dom_sf"/>
</dbReference>